<name>A0A1M4VDU8_9BACT</name>
<dbReference type="SUPFAM" id="SSF55174">
    <property type="entry name" value="Alpha-L RNA-binding motif"/>
    <property type="match status" value="1"/>
</dbReference>
<evidence type="ECO:0000256" key="3">
    <source>
        <dbReference type="ARBA" id="ARBA00023235"/>
    </source>
</evidence>
<dbReference type="STRING" id="1484053.SAMN05444274_10271"/>
<reference evidence="8 9" key="1">
    <citation type="submission" date="2016-11" db="EMBL/GenBank/DDBJ databases">
        <authorList>
            <person name="Jaros S."/>
            <person name="Januszkiewicz K."/>
            <person name="Wedrychowicz H."/>
        </authorList>
    </citation>
    <scope>NUCLEOTIDE SEQUENCE [LARGE SCALE GENOMIC DNA]</scope>
    <source>
        <strain evidence="8 9">DSM 26910</strain>
    </source>
</reference>
<dbReference type="Pfam" id="PF00849">
    <property type="entry name" value="PseudoU_synth_2"/>
    <property type="match status" value="1"/>
</dbReference>
<feature type="active site" evidence="4">
    <location>
        <position position="156"/>
    </location>
</feature>
<keyword evidence="2 5" id="KW-0694">RNA-binding</keyword>
<dbReference type="CDD" id="cd00165">
    <property type="entry name" value="S4"/>
    <property type="match status" value="1"/>
</dbReference>
<dbReference type="PROSITE" id="PS01129">
    <property type="entry name" value="PSI_RLU"/>
    <property type="match status" value="1"/>
</dbReference>
<dbReference type="OrthoDB" id="9807829at2"/>
<dbReference type="FunFam" id="3.30.2350.10:FF:000006">
    <property type="entry name" value="Pseudouridine synthase"/>
    <property type="match status" value="1"/>
</dbReference>
<dbReference type="PANTHER" id="PTHR21600">
    <property type="entry name" value="MITOCHONDRIAL RNA PSEUDOURIDINE SYNTHASE"/>
    <property type="match status" value="1"/>
</dbReference>
<dbReference type="InterPro" id="IPR006224">
    <property type="entry name" value="PsdUridine_synth_RluA-like_CS"/>
</dbReference>
<comment type="catalytic activity">
    <reaction evidence="6">
        <text>a uridine in RNA = a pseudouridine in RNA</text>
        <dbReference type="Rhea" id="RHEA:48348"/>
        <dbReference type="Rhea" id="RHEA-COMP:12068"/>
        <dbReference type="Rhea" id="RHEA-COMP:12069"/>
        <dbReference type="ChEBI" id="CHEBI:65314"/>
        <dbReference type="ChEBI" id="CHEBI:65315"/>
    </reaction>
</comment>
<dbReference type="GO" id="GO:0000455">
    <property type="term" value="P:enzyme-directed rRNA pseudouridine synthesis"/>
    <property type="evidence" value="ECO:0007669"/>
    <property type="project" value="TreeGrafter"/>
</dbReference>
<dbReference type="AlphaFoldDB" id="A0A1M4VDU8"/>
<dbReference type="GO" id="GO:0003723">
    <property type="term" value="F:RNA binding"/>
    <property type="evidence" value="ECO:0007669"/>
    <property type="project" value="UniProtKB-KW"/>
</dbReference>
<dbReference type="PROSITE" id="PS50889">
    <property type="entry name" value="S4"/>
    <property type="match status" value="1"/>
</dbReference>
<protein>
    <recommendedName>
        <fullName evidence="6">Pseudouridine synthase</fullName>
        <ecNumber evidence="6">5.4.99.-</ecNumber>
    </recommendedName>
</protein>
<dbReference type="InterPro" id="IPR020103">
    <property type="entry name" value="PsdUridine_synth_cat_dom_sf"/>
</dbReference>
<dbReference type="InterPro" id="IPR036986">
    <property type="entry name" value="S4_RNA-bd_sf"/>
</dbReference>
<dbReference type="RefSeq" id="WP_072999048.1">
    <property type="nucleotide sequence ID" value="NZ_FQUM01000002.1"/>
</dbReference>
<dbReference type="Pfam" id="PF01479">
    <property type="entry name" value="S4"/>
    <property type="match status" value="1"/>
</dbReference>
<evidence type="ECO:0000256" key="6">
    <source>
        <dbReference type="RuleBase" id="RU362028"/>
    </source>
</evidence>
<dbReference type="InterPro" id="IPR050188">
    <property type="entry name" value="RluA_PseudoU_synthase"/>
</dbReference>
<evidence type="ECO:0000256" key="1">
    <source>
        <dbReference type="ARBA" id="ARBA00010876"/>
    </source>
</evidence>
<dbReference type="Gene3D" id="3.10.290.10">
    <property type="entry name" value="RNA-binding S4 domain"/>
    <property type="match status" value="1"/>
</dbReference>
<dbReference type="CDD" id="cd02869">
    <property type="entry name" value="PseudoU_synth_RluA_like"/>
    <property type="match status" value="1"/>
</dbReference>
<sequence length="346" mass="39733">MMEYLSENVEPEEGEMYEHYRLSVDPGQSPVRIDKFLANRIDNASRSRIQAAAEAGNILANETPVKANYKVKPNDEIRILMDYPRRELKIIPEEIPLNIVYEDDQVIVVNKQPGMVVHPGHGNYTGTLVNALAWYFKDLPLFNSEDPRPGLVHRIDKDTSGLLVVAKTERAKSKLALQFFEKTTERRYQALVWGSPNDDEGTITGNIGRSLKNRQVFTVFPEGDYGKHAVTHYKVLKRIGYVSMIECRLETGRTHQIRVHMKYINHPLFNDSTYGGDQILRGTTFSKYKQFVQNCFKLLPRQALHAKTLGFVHPTTGKKMLFDSELPEDMTTTIEKWENYIANRND</sequence>
<dbReference type="InterPro" id="IPR006225">
    <property type="entry name" value="PsdUridine_synth_RluC/D"/>
</dbReference>
<dbReference type="SUPFAM" id="SSF55120">
    <property type="entry name" value="Pseudouridine synthase"/>
    <property type="match status" value="1"/>
</dbReference>
<dbReference type="InterPro" id="IPR002942">
    <property type="entry name" value="S4_RNA-bd"/>
</dbReference>
<keyword evidence="9" id="KW-1185">Reference proteome</keyword>
<dbReference type="Gene3D" id="3.30.2350.10">
    <property type="entry name" value="Pseudouridine synthase"/>
    <property type="match status" value="1"/>
</dbReference>
<evidence type="ECO:0000259" key="7">
    <source>
        <dbReference type="SMART" id="SM00363"/>
    </source>
</evidence>
<comment type="similarity">
    <text evidence="1 6">Belongs to the pseudouridine synthase RluA family.</text>
</comment>
<proteinExistence type="inferred from homology"/>
<evidence type="ECO:0000313" key="9">
    <source>
        <dbReference type="Proteomes" id="UP000184164"/>
    </source>
</evidence>
<evidence type="ECO:0000313" key="8">
    <source>
        <dbReference type="EMBL" id="SHE67161.1"/>
    </source>
</evidence>
<dbReference type="Proteomes" id="UP000184164">
    <property type="component" value="Unassembled WGS sequence"/>
</dbReference>
<dbReference type="PANTHER" id="PTHR21600:SF44">
    <property type="entry name" value="RIBOSOMAL LARGE SUBUNIT PSEUDOURIDINE SYNTHASE D"/>
    <property type="match status" value="1"/>
</dbReference>
<comment type="function">
    <text evidence="6">Responsible for synthesis of pseudouridine from uracil.</text>
</comment>
<keyword evidence="3 6" id="KW-0413">Isomerase</keyword>
<feature type="domain" description="RNA-binding S4" evidence="7">
    <location>
        <begin position="31"/>
        <end position="96"/>
    </location>
</feature>
<dbReference type="NCBIfam" id="TIGR00005">
    <property type="entry name" value="rluA_subfam"/>
    <property type="match status" value="1"/>
</dbReference>
<evidence type="ECO:0000256" key="2">
    <source>
        <dbReference type="ARBA" id="ARBA00022884"/>
    </source>
</evidence>
<dbReference type="InterPro" id="IPR006145">
    <property type="entry name" value="PsdUridine_synth_RsuA/RluA"/>
</dbReference>
<gene>
    <name evidence="8" type="ORF">SAMN05444274_10271</name>
</gene>
<organism evidence="8 9">
    <name type="scientific">Mariniphaga anaerophila</name>
    <dbReference type="NCBI Taxonomy" id="1484053"/>
    <lineage>
        <taxon>Bacteria</taxon>
        <taxon>Pseudomonadati</taxon>
        <taxon>Bacteroidota</taxon>
        <taxon>Bacteroidia</taxon>
        <taxon>Marinilabiliales</taxon>
        <taxon>Prolixibacteraceae</taxon>
        <taxon>Mariniphaga</taxon>
    </lineage>
</organism>
<accession>A0A1M4VDU8</accession>
<dbReference type="SMART" id="SM00363">
    <property type="entry name" value="S4"/>
    <property type="match status" value="1"/>
</dbReference>
<dbReference type="EMBL" id="FQUM01000002">
    <property type="protein sequence ID" value="SHE67161.1"/>
    <property type="molecule type" value="Genomic_DNA"/>
</dbReference>
<evidence type="ECO:0000256" key="5">
    <source>
        <dbReference type="PROSITE-ProRule" id="PRU00182"/>
    </source>
</evidence>
<evidence type="ECO:0000256" key="4">
    <source>
        <dbReference type="PIRSR" id="PIRSR606225-1"/>
    </source>
</evidence>
<dbReference type="GO" id="GO:0120159">
    <property type="term" value="F:rRNA pseudouridine synthase activity"/>
    <property type="evidence" value="ECO:0007669"/>
    <property type="project" value="UniProtKB-ARBA"/>
</dbReference>
<dbReference type="EC" id="5.4.99.-" evidence="6"/>